<evidence type="ECO:0000313" key="2">
    <source>
        <dbReference type="EMBL" id="PBK03858.1"/>
    </source>
</evidence>
<dbReference type="Pfam" id="PF09722">
    <property type="entry name" value="Xre_MbcA_ParS_C"/>
    <property type="match status" value="1"/>
</dbReference>
<protein>
    <recommendedName>
        <fullName evidence="1">Antitoxin Xre/MbcA/ParS-like toxin-binding domain-containing protein</fullName>
    </recommendedName>
</protein>
<proteinExistence type="predicted"/>
<dbReference type="NCBIfam" id="NF041728">
    <property type="entry name" value="BPSL0761_fam"/>
    <property type="match status" value="1"/>
</dbReference>
<keyword evidence="3" id="KW-1185">Reference proteome</keyword>
<gene>
    <name evidence="2" type="ORF">CNQ84_13300</name>
</gene>
<dbReference type="AlphaFoldDB" id="A0A2A3MGB6"/>
<dbReference type="InterPro" id="IPR049723">
    <property type="entry name" value="BPSL0761-like"/>
</dbReference>
<dbReference type="EMBL" id="NTMR01000016">
    <property type="protein sequence ID" value="PBK03858.1"/>
    <property type="molecule type" value="Genomic_DNA"/>
</dbReference>
<comment type="caution">
    <text evidence="2">The sequence shown here is derived from an EMBL/GenBank/DDBJ whole genome shotgun (WGS) entry which is preliminary data.</text>
</comment>
<dbReference type="Proteomes" id="UP000242313">
    <property type="component" value="Unassembled WGS sequence"/>
</dbReference>
<evidence type="ECO:0000259" key="1">
    <source>
        <dbReference type="Pfam" id="PF09722"/>
    </source>
</evidence>
<name>A0A2A3MGB6_9PSED</name>
<reference evidence="2 3" key="1">
    <citation type="submission" date="2017-09" db="EMBL/GenBank/DDBJ databases">
        <title>Pseudomonas abyssi sp. nov. isolated from Abyssopelagic Water.</title>
        <authorList>
            <person name="Wei Y."/>
        </authorList>
    </citation>
    <scope>NUCLEOTIDE SEQUENCE [LARGE SCALE GENOMIC DNA]</scope>
    <source>
        <strain evidence="2 3">MT5</strain>
    </source>
</reference>
<feature type="domain" description="Antitoxin Xre/MbcA/ParS-like toxin-binding" evidence="1">
    <location>
        <begin position="138"/>
        <end position="187"/>
    </location>
</feature>
<evidence type="ECO:0000313" key="3">
    <source>
        <dbReference type="Proteomes" id="UP000242313"/>
    </source>
</evidence>
<sequence>MVAVSLRYERTLSILETETFLREISRNSELPVHIRNHAKDLLRHYPSADQIFSLGRLEESLAQEKVGKAVPTRLVGPHQPLFCSSLNPSMKDERLSTPLADTPCGVSPGNQRAALKGDGFSAGLAEGTSHLGQVRIRAAEVFNDEAVAAAWLTEPNVVLGEESPESLCASEAGAQRVLKALNAIEWGGAV</sequence>
<organism evidence="2 3">
    <name type="scientific">Pseudomonas abyssi</name>
    <dbReference type="NCBI Taxonomy" id="170540"/>
    <lineage>
        <taxon>Bacteria</taxon>
        <taxon>Pseudomonadati</taxon>
        <taxon>Pseudomonadota</taxon>
        <taxon>Gammaproteobacteria</taxon>
        <taxon>Pseudomonadales</taxon>
        <taxon>Pseudomonadaceae</taxon>
        <taxon>Pseudomonas</taxon>
    </lineage>
</organism>
<accession>A0A2A3MGB6</accession>
<dbReference type="InterPro" id="IPR024467">
    <property type="entry name" value="Xre/MbcA/ParS-like_toxin-bd"/>
</dbReference>